<gene>
    <name evidence="7" type="ORF">CGZ94_06890</name>
</gene>
<reference evidence="7 8" key="1">
    <citation type="submission" date="2017-07" db="EMBL/GenBank/DDBJ databases">
        <title>Draft whole genome sequences of clinical Proprionibacteriaceae strains.</title>
        <authorList>
            <person name="Bernier A.-M."/>
            <person name="Bernard K."/>
            <person name="Domingo M.-C."/>
        </authorList>
    </citation>
    <scope>NUCLEOTIDE SEQUENCE [LARGE SCALE GENOMIC DNA]</scope>
    <source>
        <strain evidence="7 8">NML 030167</strain>
    </source>
</reference>
<keyword evidence="8" id="KW-1185">Reference proteome</keyword>
<dbReference type="InterPro" id="IPR040442">
    <property type="entry name" value="Pyrv_kinase-like_dom_sf"/>
</dbReference>
<feature type="binding site" evidence="4">
    <location>
        <position position="130"/>
    </location>
    <ligand>
        <name>substrate</name>
    </ligand>
</feature>
<sequence length="286" mass="29878">MSVALGSARSLLFVPGDRPDRFDKALAAGADAVILDLEDAVAPDHKDQARDAVTTALVERPRNEGVEATGVPIVVRINAAGTPQHDADRAALTGIPADRLTAVLLPKAEDPEQIRSIAEATGRPVLALIETALGLHRAVEVAAEPAVTRLCLGHLDLAADLGCAPSRTAMLTARSALVLASRLADKPAPIDGVTPALDDPAALTEDIRHAVELGFTGKLLIHPRQVEPTHDALRPEPAELDWATRVLAADGAGAARVDGVMVDAPVLTRARQLLARADPTGKGIRQ</sequence>
<dbReference type="GO" id="GO:0006107">
    <property type="term" value="P:oxaloacetate metabolic process"/>
    <property type="evidence" value="ECO:0007669"/>
    <property type="project" value="TreeGrafter"/>
</dbReference>
<dbReference type="RefSeq" id="WP_094405197.1">
    <property type="nucleotide sequence ID" value="NZ_NMVO01000012.1"/>
</dbReference>
<evidence type="ECO:0000256" key="5">
    <source>
        <dbReference type="PIRSR" id="PIRSR015582-2"/>
    </source>
</evidence>
<dbReference type="GO" id="GO:0016829">
    <property type="term" value="F:lyase activity"/>
    <property type="evidence" value="ECO:0007669"/>
    <property type="project" value="UniProtKB-KW"/>
</dbReference>
<dbReference type="Pfam" id="PF03328">
    <property type="entry name" value="HpcH_HpaI"/>
    <property type="match status" value="1"/>
</dbReference>
<dbReference type="PANTHER" id="PTHR32308:SF10">
    <property type="entry name" value="CITRATE LYASE SUBUNIT BETA"/>
    <property type="match status" value="1"/>
</dbReference>
<feature type="binding site" evidence="5">
    <location>
        <position position="156"/>
    </location>
    <ligand>
        <name>Mg(2+)</name>
        <dbReference type="ChEBI" id="CHEBI:18420"/>
    </ligand>
</feature>
<keyword evidence="7" id="KW-0456">Lyase</keyword>
<evidence type="ECO:0000256" key="3">
    <source>
        <dbReference type="ARBA" id="ARBA00022842"/>
    </source>
</evidence>
<dbReference type="GO" id="GO:0000287">
    <property type="term" value="F:magnesium ion binding"/>
    <property type="evidence" value="ECO:0007669"/>
    <property type="project" value="TreeGrafter"/>
</dbReference>
<name>A0A255GEQ9_9ACTN</name>
<evidence type="ECO:0000256" key="4">
    <source>
        <dbReference type="PIRSR" id="PIRSR015582-1"/>
    </source>
</evidence>
<feature type="binding site" evidence="4">
    <location>
        <position position="76"/>
    </location>
    <ligand>
        <name>substrate</name>
    </ligand>
</feature>
<feature type="binding site" evidence="5">
    <location>
        <position position="130"/>
    </location>
    <ligand>
        <name>Mg(2+)</name>
        <dbReference type="ChEBI" id="CHEBI:18420"/>
    </ligand>
</feature>
<evidence type="ECO:0000259" key="6">
    <source>
        <dbReference type="Pfam" id="PF03328"/>
    </source>
</evidence>
<dbReference type="PIRSF" id="PIRSF015582">
    <property type="entry name" value="Cit_lyase_B"/>
    <property type="match status" value="1"/>
</dbReference>
<comment type="cofactor">
    <cofactor evidence="1">
        <name>Mg(2+)</name>
        <dbReference type="ChEBI" id="CHEBI:18420"/>
    </cofactor>
</comment>
<dbReference type="InterPro" id="IPR015813">
    <property type="entry name" value="Pyrv/PenolPyrv_kinase-like_dom"/>
</dbReference>
<dbReference type="PANTHER" id="PTHR32308">
    <property type="entry name" value="LYASE BETA SUBUNIT, PUTATIVE (AFU_ORTHOLOGUE AFUA_4G13030)-RELATED"/>
    <property type="match status" value="1"/>
</dbReference>
<keyword evidence="3 5" id="KW-0460">Magnesium</keyword>
<dbReference type="InterPro" id="IPR011206">
    <property type="entry name" value="Citrate_lyase_beta/mcl1/mcl2"/>
</dbReference>
<dbReference type="SUPFAM" id="SSF51621">
    <property type="entry name" value="Phosphoenolpyruvate/pyruvate domain"/>
    <property type="match status" value="1"/>
</dbReference>
<evidence type="ECO:0000256" key="1">
    <source>
        <dbReference type="ARBA" id="ARBA00001946"/>
    </source>
</evidence>
<dbReference type="Proteomes" id="UP000215896">
    <property type="component" value="Unassembled WGS sequence"/>
</dbReference>
<dbReference type="OrthoDB" id="5172636at2"/>
<organism evidence="7 8">
    <name type="scientific">Enemella evansiae</name>
    <dbReference type="NCBI Taxonomy" id="2016499"/>
    <lineage>
        <taxon>Bacteria</taxon>
        <taxon>Bacillati</taxon>
        <taxon>Actinomycetota</taxon>
        <taxon>Actinomycetes</taxon>
        <taxon>Propionibacteriales</taxon>
        <taxon>Propionibacteriaceae</taxon>
        <taxon>Enemella</taxon>
    </lineage>
</organism>
<dbReference type="InterPro" id="IPR005000">
    <property type="entry name" value="Aldolase/citrate-lyase_domain"/>
</dbReference>
<protein>
    <submittedName>
        <fullName evidence="7">CoA ester lyase</fullName>
    </submittedName>
</protein>
<dbReference type="AlphaFoldDB" id="A0A255GEQ9"/>
<comment type="caution">
    <text evidence="7">The sequence shown here is derived from an EMBL/GenBank/DDBJ whole genome shotgun (WGS) entry which is preliminary data.</text>
</comment>
<feature type="domain" description="HpcH/HpaI aldolase/citrate lyase" evidence="6">
    <location>
        <begin position="9"/>
        <end position="223"/>
    </location>
</feature>
<evidence type="ECO:0000256" key="2">
    <source>
        <dbReference type="ARBA" id="ARBA00022723"/>
    </source>
</evidence>
<dbReference type="Gene3D" id="3.20.20.60">
    <property type="entry name" value="Phosphoenolpyruvate-binding domains"/>
    <property type="match status" value="1"/>
</dbReference>
<proteinExistence type="predicted"/>
<evidence type="ECO:0000313" key="8">
    <source>
        <dbReference type="Proteomes" id="UP000215896"/>
    </source>
</evidence>
<accession>A0A255GEQ9</accession>
<dbReference type="EMBL" id="NMVO01000012">
    <property type="protein sequence ID" value="OYO14339.1"/>
    <property type="molecule type" value="Genomic_DNA"/>
</dbReference>
<keyword evidence="2 5" id="KW-0479">Metal-binding</keyword>
<evidence type="ECO:0000313" key="7">
    <source>
        <dbReference type="EMBL" id="OYO14339.1"/>
    </source>
</evidence>